<dbReference type="SMART" id="SM00060">
    <property type="entry name" value="FN3"/>
    <property type="match status" value="4"/>
</dbReference>
<dbReference type="OrthoDB" id="9887129at2759"/>
<keyword evidence="5" id="KW-0677">Repeat</keyword>
<dbReference type="AlphaFoldDB" id="A0A8C4T4C6"/>
<dbReference type="PANTHER" id="PTHR48423">
    <property type="entry name" value="INTERLEUKIN-27 RECEPTOR SUBUNIT ALPHA"/>
    <property type="match status" value="1"/>
</dbReference>
<dbReference type="GeneID" id="114664917"/>
<dbReference type="CDD" id="cd00063">
    <property type="entry name" value="FN3"/>
    <property type="match status" value="2"/>
</dbReference>
<evidence type="ECO:0000313" key="14">
    <source>
        <dbReference type="Proteomes" id="UP000694620"/>
    </source>
</evidence>
<accession>A0A8C4T4C6</accession>
<name>A0A8C4T4C6_ERPCA</name>
<evidence type="ECO:0000256" key="4">
    <source>
        <dbReference type="ARBA" id="ARBA00022729"/>
    </source>
</evidence>
<organism evidence="13 14">
    <name type="scientific">Erpetoichthys calabaricus</name>
    <name type="common">Rope fish</name>
    <name type="synonym">Calamoichthys calabaricus</name>
    <dbReference type="NCBI Taxonomy" id="27687"/>
    <lineage>
        <taxon>Eukaryota</taxon>
        <taxon>Metazoa</taxon>
        <taxon>Chordata</taxon>
        <taxon>Craniata</taxon>
        <taxon>Vertebrata</taxon>
        <taxon>Euteleostomi</taxon>
        <taxon>Actinopterygii</taxon>
        <taxon>Polypteriformes</taxon>
        <taxon>Polypteridae</taxon>
        <taxon>Erpetoichthys</taxon>
    </lineage>
</organism>
<dbReference type="InterPro" id="IPR015152">
    <property type="entry name" value="Growth/epo_recpt_lig-bind"/>
</dbReference>
<dbReference type="InterPro" id="IPR036116">
    <property type="entry name" value="FN3_sf"/>
</dbReference>
<evidence type="ECO:0000256" key="5">
    <source>
        <dbReference type="ARBA" id="ARBA00022737"/>
    </source>
</evidence>
<evidence type="ECO:0000256" key="11">
    <source>
        <dbReference type="SAM" id="SignalP"/>
    </source>
</evidence>
<dbReference type="InterPro" id="IPR052672">
    <property type="entry name" value="Type1_Cytokine_Rcpt_Type2"/>
</dbReference>
<keyword evidence="8" id="KW-0675">Receptor</keyword>
<dbReference type="InterPro" id="IPR013783">
    <property type="entry name" value="Ig-like_fold"/>
</dbReference>
<evidence type="ECO:0000256" key="9">
    <source>
        <dbReference type="ARBA" id="ARBA00023180"/>
    </source>
</evidence>
<sequence>MSSLQSLKILVALASLLKLGKSPPSEPQNLACMTNLTEPRTLSCWWDLDSNTFIPIDVVLHASLCNGKCRPKCSEKERICIPEIGANKCTFPRADFRLGSEINIYITVNNTLGRQTSESLCLDPLDAVKLDPPVIHSVETDTGLGNCLNLHWMIPEFLHWLDDLRGEVRYMTEGGQTWQMREVKSAIVHATIKLCGLAPSTTYRLQMRLKSSSEYWSEWSNEKTGNTLIRPPTGKLDYWFKVENERNGEIQLFWKPPPGIETENKHFSYRVYFKPSRGSGQSETIICNTSYLNCFFDRKNKPNKVYIIASNSAGSTAATEVNLDKRRDLEPAESIRISINEQHGLKVNWASPKSFPVTGYVIEWWIVSKKFPATNNFKLVGPNVTELDITGNLEPFKLYRVAVYPQYMEGYGCPQFVDAYFKQRAPSIAPDLKVGEIGKSHAELIWEEIPLDDRNGFIQTYTIFYWAENGKWSHVTVDGSKRSLIIKNLNSSSVYQVFIMASTVEGSINGTIKSINTNMLDHGSILITIIPVCIAVVLLLIIAASACLINHRQLKLSFWPTVPDPANSNISKWTPTEQRVDTNQTKLQDNNSMNLSKLSFLDVSTKATESTVQDKALQSESHGCGQDEMILNNAFKVTSLDSDNNSGVIQYATVIFNGYKGQNAFQPSYTRSDSTQPLLQDVPTSPNHYENMWFHDTREVSAFTACADERNSLTDPELTWEDFPLLRGLTTKEYGQESIS</sequence>
<dbReference type="GeneTree" id="ENSGT00940000158915"/>
<evidence type="ECO:0000256" key="2">
    <source>
        <dbReference type="ARBA" id="ARBA00008921"/>
    </source>
</evidence>
<feature type="transmembrane region" description="Helical" evidence="10">
    <location>
        <begin position="525"/>
        <end position="549"/>
    </location>
</feature>
<evidence type="ECO:0000256" key="7">
    <source>
        <dbReference type="ARBA" id="ARBA00023136"/>
    </source>
</evidence>
<dbReference type="Proteomes" id="UP000694620">
    <property type="component" value="Chromosome 14"/>
</dbReference>
<dbReference type="Pfam" id="PF09067">
    <property type="entry name" value="EpoR_lig-bind"/>
    <property type="match status" value="1"/>
</dbReference>
<reference evidence="13" key="3">
    <citation type="submission" date="2025-09" db="UniProtKB">
        <authorList>
            <consortium name="Ensembl"/>
        </authorList>
    </citation>
    <scope>IDENTIFICATION</scope>
</reference>
<proteinExistence type="inferred from homology"/>
<gene>
    <name evidence="13" type="primary">LOC114664917</name>
</gene>
<keyword evidence="14" id="KW-1185">Reference proteome</keyword>
<evidence type="ECO:0000256" key="3">
    <source>
        <dbReference type="ARBA" id="ARBA00022692"/>
    </source>
</evidence>
<dbReference type="PROSITE" id="PS50853">
    <property type="entry name" value="FN3"/>
    <property type="match status" value="3"/>
</dbReference>
<dbReference type="Gene3D" id="2.60.40.10">
    <property type="entry name" value="Immunoglobulins"/>
    <property type="match status" value="5"/>
</dbReference>
<evidence type="ECO:0000256" key="6">
    <source>
        <dbReference type="ARBA" id="ARBA00022989"/>
    </source>
</evidence>
<keyword evidence="7 10" id="KW-0472">Membrane</keyword>
<dbReference type="PANTHER" id="PTHR48423:SF1">
    <property type="entry name" value="INTERLEUKIN-27 RECEPTOR SUBUNIT ALPHA"/>
    <property type="match status" value="1"/>
</dbReference>
<evidence type="ECO:0000256" key="10">
    <source>
        <dbReference type="SAM" id="Phobius"/>
    </source>
</evidence>
<dbReference type="Ensembl" id="ENSECRT00000026621.1">
    <property type="protein sequence ID" value="ENSECRP00000026076.1"/>
    <property type="gene ID" value="ENSECRG00000017616.1"/>
</dbReference>
<comment type="similarity">
    <text evidence="2">Belongs to the type I cytokine receptor family. Type 2 subfamily.</text>
</comment>
<keyword evidence="9" id="KW-0325">Glycoprotein</keyword>
<keyword evidence="3 10" id="KW-0812">Transmembrane</keyword>
<evidence type="ECO:0000256" key="8">
    <source>
        <dbReference type="ARBA" id="ARBA00023170"/>
    </source>
</evidence>
<dbReference type="InterPro" id="IPR003961">
    <property type="entry name" value="FN3_dom"/>
</dbReference>
<evidence type="ECO:0000256" key="1">
    <source>
        <dbReference type="ARBA" id="ARBA00004479"/>
    </source>
</evidence>
<dbReference type="GO" id="GO:0005886">
    <property type="term" value="C:plasma membrane"/>
    <property type="evidence" value="ECO:0007669"/>
    <property type="project" value="UniProtKB-ARBA"/>
</dbReference>
<dbReference type="SUPFAM" id="SSF49265">
    <property type="entry name" value="Fibronectin type III"/>
    <property type="match status" value="4"/>
</dbReference>
<evidence type="ECO:0000259" key="12">
    <source>
        <dbReference type="PROSITE" id="PS50853"/>
    </source>
</evidence>
<reference evidence="13" key="1">
    <citation type="submission" date="2021-06" db="EMBL/GenBank/DDBJ databases">
        <authorList>
            <consortium name="Wellcome Sanger Institute Data Sharing"/>
        </authorList>
    </citation>
    <scope>NUCLEOTIDE SEQUENCE [LARGE SCALE GENOMIC DNA]</scope>
</reference>
<reference evidence="13" key="2">
    <citation type="submission" date="2025-08" db="UniProtKB">
        <authorList>
            <consortium name="Ensembl"/>
        </authorList>
    </citation>
    <scope>IDENTIFICATION</scope>
</reference>
<comment type="subcellular location">
    <subcellularLocation>
        <location evidence="1">Membrane</location>
        <topology evidence="1">Single-pass type I membrane protein</topology>
    </subcellularLocation>
</comment>
<protein>
    <recommendedName>
        <fullName evidence="12">Fibronectin type-III domain-containing protein</fullName>
    </recommendedName>
</protein>
<feature type="signal peptide" evidence="11">
    <location>
        <begin position="1"/>
        <end position="22"/>
    </location>
</feature>
<feature type="domain" description="Fibronectin type-III" evidence="12">
    <location>
        <begin position="429"/>
        <end position="520"/>
    </location>
</feature>
<feature type="domain" description="Fibronectin type-III" evidence="12">
    <location>
        <begin position="132"/>
        <end position="232"/>
    </location>
</feature>
<dbReference type="RefSeq" id="XP_028675069.1">
    <property type="nucleotide sequence ID" value="XM_028819236.2"/>
</dbReference>
<feature type="chain" id="PRO_5034158860" description="Fibronectin type-III domain-containing protein" evidence="11">
    <location>
        <begin position="23"/>
        <end position="740"/>
    </location>
</feature>
<feature type="domain" description="Fibronectin type-III" evidence="12">
    <location>
        <begin position="331"/>
        <end position="427"/>
    </location>
</feature>
<keyword evidence="6 10" id="KW-1133">Transmembrane helix</keyword>
<keyword evidence="4 11" id="KW-0732">Signal</keyword>
<evidence type="ECO:0000313" key="13">
    <source>
        <dbReference type="Ensembl" id="ENSECRP00000026076.1"/>
    </source>
</evidence>